<accession>A0A1V9YY90</accession>
<protein>
    <recommendedName>
        <fullName evidence="3">WRKY transcription factor 19</fullName>
    </recommendedName>
</protein>
<evidence type="ECO:0000313" key="2">
    <source>
        <dbReference type="Proteomes" id="UP000243217"/>
    </source>
</evidence>
<dbReference type="Proteomes" id="UP000243217">
    <property type="component" value="Unassembled WGS sequence"/>
</dbReference>
<proteinExistence type="predicted"/>
<organism evidence="1 2">
    <name type="scientific">Thraustotheca clavata</name>
    <dbReference type="NCBI Taxonomy" id="74557"/>
    <lineage>
        <taxon>Eukaryota</taxon>
        <taxon>Sar</taxon>
        <taxon>Stramenopiles</taxon>
        <taxon>Oomycota</taxon>
        <taxon>Saprolegniomycetes</taxon>
        <taxon>Saprolegniales</taxon>
        <taxon>Achlyaceae</taxon>
        <taxon>Thraustotheca</taxon>
    </lineage>
</organism>
<evidence type="ECO:0008006" key="3">
    <source>
        <dbReference type="Google" id="ProtNLM"/>
    </source>
</evidence>
<dbReference type="PANTHER" id="PTHR31827:SF1">
    <property type="entry name" value="EMB|CAB89363.1"/>
    <property type="match status" value="1"/>
</dbReference>
<dbReference type="STRING" id="74557.A0A1V9YY90"/>
<keyword evidence="2" id="KW-1185">Reference proteome</keyword>
<dbReference type="OrthoDB" id="58509at2759"/>
<dbReference type="AlphaFoldDB" id="A0A1V9YY90"/>
<comment type="caution">
    <text evidence="1">The sequence shown here is derived from an EMBL/GenBank/DDBJ whole genome shotgun (WGS) entry which is preliminary data.</text>
</comment>
<name>A0A1V9YY90_9STRA</name>
<gene>
    <name evidence="1" type="ORF">THRCLA_09208</name>
</gene>
<dbReference type="EMBL" id="JNBS01002491">
    <property type="protein sequence ID" value="OQR90779.1"/>
    <property type="molecule type" value="Genomic_DNA"/>
</dbReference>
<sequence>MKVCLFKDCLLPPRNGSDKCSFHKRRKQCLATDCTNQVYARGLCVRHGGKKVCDYPNCENTVYGGAFCSEHGGQDSKRFCIVQGCNRQARTQRRCVRHGGGRKCGIADCHHHARVSGFCHSHCRPLSIDVNEGRKGSIDDTVLPISWSSDSDSSSPSLLPLSPRSWNFVLDVVSESGSYSA</sequence>
<reference evidence="1 2" key="1">
    <citation type="journal article" date="2014" name="Genome Biol. Evol.">
        <title>The secreted proteins of Achlya hypogyna and Thraustotheca clavata identify the ancestral oomycete secretome and reveal gene acquisitions by horizontal gene transfer.</title>
        <authorList>
            <person name="Misner I."/>
            <person name="Blouin N."/>
            <person name="Leonard G."/>
            <person name="Richards T.A."/>
            <person name="Lane C.E."/>
        </authorList>
    </citation>
    <scope>NUCLEOTIDE SEQUENCE [LARGE SCALE GENOMIC DNA]</scope>
    <source>
        <strain evidence="1 2">ATCC 34112</strain>
    </source>
</reference>
<dbReference type="PANTHER" id="PTHR31827">
    <property type="entry name" value="EMB|CAB89363.1"/>
    <property type="match status" value="1"/>
</dbReference>
<evidence type="ECO:0000313" key="1">
    <source>
        <dbReference type="EMBL" id="OQR90779.1"/>
    </source>
</evidence>